<evidence type="ECO:0000256" key="1">
    <source>
        <dbReference type="SAM" id="SignalP"/>
    </source>
</evidence>
<protein>
    <submittedName>
        <fullName evidence="3">Endo/exonuclease/phosphatase domain-containing protein</fullName>
    </submittedName>
</protein>
<evidence type="ECO:0000313" key="3">
    <source>
        <dbReference type="WBParaSite" id="SPAL_0001455800.1"/>
    </source>
</evidence>
<name>A0A0N5C9H4_STREA</name>
<feature type="chain" id="PRO_5005895575" evidence="1">
    <location>
        <begin position="17"/>
        <end position="166"/>
    </location>
</feature>
<dbReference type="AlphaFoldDB" id="A0A0N5C9H4"/>
<evidence type="ECO:0000313" key="2">
    <source>
        <dbReference type="Proteomes" id="UP000046392"/>
    </source>
</evidence>
<organism evidence="2 3">
    <name type="scientific">Strongyloides papillosus</name>
    <name type="common">Intestinal threadworm</name>
    <dbReference type="NCBI Taxonomy" id="174720"/>
    <lineage>
        <taxon>Eukaryota</taxon>
        <taxon>Metazoa</taxon>
        <taxon>Ecdysozoa</taxon>
        <taxon>Nematoda</taxon>
        <taxon>Chromadorea</taxon>
        <taxon>Rhabditida</taxon>
        <taxon>Tylenchina</taxon>
        <taxon>Panagrolaimomorpha</taxon>
        <taxon>Strongyloidoidea</taxon>
        <taxon>Strongyloididae</taxon>
        <taxon>Strongyloides</taxon>
    </lineage>
</organism>
<proteinExistence type="predicted"/>
<sequence>MFSIIFILLLSNAVKAPPLSSARTCNSRREVMPSRLHNIKSEAKVNMENNLVCVKMMTYNGRLIAKQGLLDRTIEEMEKLSTDILVITETRLRKNIHEEETNSIVIMKKEHDRDLIIGSKLKNQIKNIYFSNERIGVINFDKFDLIGIYATTNTPGKEKKKQNHYY</sequence>
<keyword evidence="2" id="KW-1185">Reference proteome</keyword>
<dbReference type="WBParaSite" id="SPAL_0001455800.1">
    <property type="protein sequence ID" value="SPAL_0001455800.1"/>
    <property type="gene ID" value="SPAL_0001455800"/>
</dbReference>
<feature type="signal peptide" evidence="1">
    <location>
        <begin position="1"/>
        <end position="16"/>
    </location>
</feature>
<accession>A0A0N5C9H4</accession>
<dbReference type="Proteomes" id="UP000046392">
    <property type="component" value="Unplaced"/>
</dbReference>
<keyword evidence="1" id="KW-0732">Signal</keyword>
<reference evidence="3" key="1">
    <citation type="submission" date="2017-02" db="UniProtKB">
        <authorList>
            <consortium name="WormBaseParasite"/>
        </authorList>
    </citation>
    <scope>IDENTIFICATION</scope>
</reference>